<comment type="subcellular location">
    <subcellularLocation>
        <location evidence="1">Secreted</location>
    </subcellularLocation>
</comment>
<accession>A0A8B6C3W9</accession>
<dbReference type="GO" id="GO:0005576">
    <property type="term" value="C:extracellular region"/>
    <property type="evidence" value="ECO:0007669"/>
    <property type="project" value="UniProtKB-SubCell"/>
</dbReference>
<name>A0A8B6C3W9_MYTGA</name>
<dbReference type="SMART" id="SM00110">
    <property type="entry name" value="C1Q"/>
    <property type="match status" value="1"/>
</dbReference>
<dbReference type="OrthoDB" id="6099259at2759"/>
<dbReference type="PROSITE" id="PS50871">
    <property type="entry name" value="C1Q"/>
    <property type="match status" value="1"/>
</dbReference>
<evidence type="ECO:0000256" key="1">
    <source>
        <dbReference type="ARBA" id="ARBA00004613"/>
    </source>
</evidence>
<dbReference type="Gene3D" id="2.60.120.40">
    <property type="match status" value="1"/>
</dbReference>
<evidence type="ECO:0000256" key="3">
    <source>
        <dbReference type="ARBA" id="ARBA00022729"/>
    </source>
</evidence>
<dbReference type="InterPro" id="IPR050822">
    <property type="entry name" value="Cerebellin_Synaptic_Org"/>
</dbReference>
<dbReference type="AlphaFoldDB" id="A0A8B6C3W9"/>
<dbReference type="Pfam" id="PF00386">
    <property type="entry name" value="C1q"/>
    <property type="match status" value="1"/>
</dbReference>
<dbReference type="PANTHER" id="PTHR22923:SF116">
    <property type="entry name" value="C1Q DOMAIN-CONTAINING PROTEIN"/>
    <property type="match status" value="1"/>
</dbReference>
<proteinExistence type="predicted"/>
<evidence type="ECO:0000256" key="2">
    <source>
        <dbReference type="ARBA" id="ARBA00022525"/>
    </source>
</evidence>
<dbReference type="EMBL" id="UYJE01001106">
    <property type="protein sequence ID" value="VDH99191.1"/>
    <property type="molecule type" value="Genomic_DNA"/>
</dbReference>
<protein>
    <recommendedName>
        <fullName evidence="4">C1q domain-containing protein</fullName>
    </recommendedName>
</protein>
<evidence type="ECO:0000313" key="6">
    <source>
        <dbReference type="Proteomes" id="UP000596742"/>
    </source>
</evidence>
<evidence type="ECO:0000313" key="5">
    <source>
        <dbReference type="EMBL" id="VDH99191.1"/>
    </source>
</evidence>
<dbReference type="SUPFAM" id="SSF49842">
    <property type="entry name" value="TNF-like"/>
    <property type="match status" value="1"/>
</dbReference>
<evidence type="ECO:0000259" key="4">
    <source>
        <dbReference type="PROSITE" id="PS50871"/>
    </source>
</evidence>
<feature type="domain" description="C1q" evidence="4">
    <location>
        <begin position="3"/>
        <end position="132"/>
    </location>
</feature>
<sequence length="132" mass="14682">MVTENNVIAFSAYRSASQSLPASTIVHFDKLWTNIGNGYNPNTGIFTAPRSGLYHFTSVVVSGSETLYLRLFHNDTIEVSSLIRIQYDTGSFDVLLSLVKRDAVSIKSSGSYEIFSNSNNYISFSGYIIKYI</sequence>
<gene>
    <name evidence="5" type="ORF">MGAL_10B012311</name>
</gene>
<reference evidence="5" key="1">
    <citation type="submission" date="2018-11" db="EMBL/GenBank/DDBJ databases">
        <authorList>
            <person name="Alioto T."/>
            <person name="Alioto T."/>
        </authorList>
    </citation>
    <scope>NUCLEOTIDE SEQUENCE</scope>
</reference>
<dbReference type="PRINTS" id="PR00007">
    <property type="entry name" value="COMPLEMNTC1Q"/>
</dbReference>
<dbReference type="PANTHER" id="PTHR22923">
    <property type="entry name" value="CEREBELLIN-RELATED"/>
    <property type="match status" value="1"/>
</dbReference>
<organism evidence="5 6">
    <name type="scientific">Mytilus galloprovincialis</name>
    <name type="common">Mediterranean mussel</name>
    <dbReference type="NCBI Taxonomy" id="29158"/>
    <lineage>
        <taxon>Eukaryota</taxon>
        <taxon>Metazoa</taxon>
        <taxon>Spiralia</taxon>
        <taxon>Lophotrochozoa</taxon>
        <taxon>Mollusca</taxon>
        <taxon>Bivalvia</taxon>
        <taxon>Autobranchia</taxon>
        <taxon>Pteriomorphia</taxon>
        <taxon>Mytilida</taxon>
        <taxon>Mytiloidea</taxon>
        <taxon>Mytilidae</taxon>
        <taxon>Mytilinae</taxon>
        <taxon>Mytilus</taxon>
    </lineage>
</organism>
<keyword evidence="2" id="KW-0964">Secreted</keyword>
<comment type="caution">
    <text evidence="5">The sequence shown here is derived from an EMBL/GenBank/DDBJ whole genome shotgun (WGS) entry which is preliminary data.</text>
</comment>
<dbReference type="InterPro" id="IPR008983">
    <property type="entry name" value="Tumour_necrosis_fac-like_dom"/>
</dbReference>
<dbReference type="InterPro" id="IPR001073">
    <property type="entry name" value="C1q_dom"/>
</dbReference>
<dbReference type="Proteomes" id="UP000596742">
    <property type="component" value="Unassembled WGS sequence"/>
</dbReference>
<keyword evidence="3" id="KW-0732">Signal</keyword>
<keyword evidence="6" id="KW-1185">Reference proteome</keyword>